<gene>
    <name evidence="14" type="primary">nadD</name>
    <name evidence="16" type="ORF">HMPREF9460_02765</name>
</gene>
<dbReference type="InterPro" id="IPR005248">
    <property type="entry name" value="NadD/NMNAT"/>
</dbReference>
<keyword evidence="7 14" id="KW-0547">Nucleotide-binding</keyword>
<evidence type="ECO:0000256" key="13">
    <source>
        <dbReference type="ARBA" id="ARBA00049417"/>
    </source>
</evidence>
<keyword evidence="9 14" id="KW-0067">ATP-binding</keyword>
<dbReference type="Gene3D" id="3.40.50.620">
    <property type="entry name" value="HUPs"/>
    <property type="match status" value="1"/>
</dbReference>
<dbReference type="InterPro" id="IPR006674">
    <property type="entry name" value="HD_domain"/>
</dbReference>
<evidence type="ECO:0000256" key="7">
    <source>
        <dbReference type="ARBA" id="ARBA00022741"/>
    </source>
</evidence>
<dbReference type="SUPFAM" id="SSF109604">
    <property type="entry name" value="HD-domain/PDEase-like"/>
    <property type="match status" value="1"/>
</dbReference>
<dbReference type="HOGENOM" id="CLU_050191_0_0_9"/>
<evidence type="ECO:0000256" key="5">
    <source>
        <dbReference type="ARBA" id="ARBA00022695"/>
    </source>
</evidence>
<evidence type="ECO:0000256" key="10">
    <source>
        <dbReference type="ARBA" id="ARBA00023004"/>
    </source>
</evidence>
<dbReference type="PANTHER" id="PTHR39321:SF3">
    <property type="entry name" value="PHOSPHOPANTETHEINE ADENYLYLTRANSFERASE"/>
    <property type="match status" value="1"/>
</dbReference>
<evidence type="ECO:0000256" key="14">
    <source>
        <dbReference type="HAMAP-Rule" id="MF_00244"/>
    </source>
</evidence>
<evidence type="ECO:0000256" key="2">
    <source>
        <dbReference type="ARBA" id="ARBA00005019"/>
    </source>
</evidence>
<evidence type="ECO:0000256" key="6">
    <source>
        <dbReference type="ARBA" id="ARBA00022723"/>
    </source>
</evidence>
<keyword evidence="3 14" id="KW-0662">Pyridine nucleotide biosynthesis</keyword>
<comment type="pathway">
    <text evidence="2 14">Cofactor biosynthesis; NAD(+) biosynthesis; deamido-NAD(+) from nicotinate D-ribonucleotide: step 1/1.</text>
</comment>
<dbReference type="InterPro" id="IPR003607">
    <property type="entry name" value="HD/PDEase_dom"/>
</dbReference>
<feature type="domain" description="HD/PDEase" evidence="15">
    <location>
        <begin position="225"/>
        <end position="352"/>
    </location>
</feature>
<comment type="caution">
    <text evidence="16">The sequence shown here is derived from an EMBL/GenBank/DDBJ whole genome shotgun (WGS) entry which is preliminary data.</text>
</comment>
<dbReference type="HAMAP" id="MF_00244">
    <property type="entry name" value="NaMN_adenylyltr"/>
    <property type="match status" value="1"/>
</dbReference>
<keyword evidence="17" id="KW-1185">Reference proteome</keyword>
<dbReference type="GO" id="GO:0004515">
    <property type="term" value="F:nicotinate-nucleotide adenylyltransferase activity"/>
    <property type="evidence" value="ECO:0007669"/>
    <property type="project" value="UniProtKB-UniRule"/>
</dbReference>
<dbReference type="EMBL" id="ADLO01000085">
    <property type="protein sequence ID" value="KGF54516.1"/>
    <property type="molecule type" value="Genomic_DNA"/>
</dbReference>
<keyword evidence="4 14" id="KW-0808">Transferase</keyword>
<dbReference type="RefSeq" id="WP_044941957.1">
    <property type="nucleotide sequence ID" value="NZ_KN174164.1"/>
</dbReference>
<evidence type="ECO:0000256" key="3">
    <source>
        <dbReference type="ARBA" id="ARBA00022642"/>
    </source>
</evidence>
<evidence type="ECO:0000256" key="9">
    <source>
        <dbReference type="ARBA" id="ARBA00022840"/>
    </source>
</evidence>
<dbReference type="UniPathway" id="UPA00253">
    <property type="reaction ID" value="UER00332"/>
</dbReference>
<dbReference type="InterPro" id="IPR004821">
    <property type="entry name" value="Cyt_trans-like"/>
</dbReference>
<dbReference type="PATRIC" id="fig|742738.3.peg.2842"/>
<comment type="catalytic activity">
    <reaction evidence="13">
        <text>P(1),P(4)-bis(5'-adenosyl) tetraphosphate + H2O = 2 ADP + 2 H(+)</text>
        <dbReference type="Rhea" id="RHEA:24252"/>
        <dbReference type="ChEBI" id="CHEBI:15377"/>
        <dbReference type="ChEBI" id="CHEBI:15378"/>
        <dbReference type="ChEBI" id="CHEBI:58141"/>
        <dbReference type="ChEBI" id="CHEBI:456216"/>
        <dbReference type="EC" id="3.6.1.41"/>
    </reaction>
</comment>
<keyword evidence="11 14" id="KW-0520">NAD</keyword>
<evidence type="ECO:0000313" key="16">
    <source>
        <dbReference type="EMBL" id="KGF54516.1"/>
    </source>
</evidence>
<comment type="function">
    <text evidence="1 14">Catalyzes the reversible adenylation of nicotinate mononucleotide (NaMN) to nicotinic acid adenine dinucleotide (NaAD).</text>
</comment>
<dbReference type="PANTHER" id="PTHR39321">
    <property type="entry name" value="NICOTINATE-NUCLEOTIDE ADENYLYLTRANSFERASE-RELATED"/>
    <property type="match status" value="1"/>
</dbReference>
<dbReference type="NCBIfam" id="TIGR00488">
    <property type="entry name" value="bis(5'-nucleosyl)-tetraphosphatase (symmetrical) YqeK"/>
    <property type="match status" value="1"/>
</dbReference>
<dbReference type="CDD" id="cd02165">
    <property type="entry name" value="NMNAT"/>
    <property type="match status" value="1"/>
</dbReference>
<keyword evidence="10" id="KW-0408">Iron</keyword>
<evidence type="ECO:0000256" key="8">
    <source>
        <dbReference type="ARBA" id="ARBA00022801"/>
    </source>
</evidence>
<dbReference type="InterPro" id="IPR014729">
    <property type="entry name" value="Rossmann-like_a/b/a_fold"/>
</dbReference>
<protein>
    <recommendedName>
        <fullName evidence="14">Probable nicotinate-nucleotide adenylyltransferase</fullName>
        <ecNumber evidence="14">2.7.7.18</ecNumber>
    </recommendedName>
    <alternativeName>
        <fullName evidence="14">Deamido-NAD(+) diphosphorylase</fullName>
    </alternativeName>
    <alternativeName>
        <fullName evidence="14">Deamido-NAD(+) pyrophosphorylase</fullName>
    </alternativeName>
    <alternativeName>
        <fullName evidence="14">Nicotinate mononucleotide adenylyltransferase</fullName>
        <shortName evidence="14">NaMN adenylyltransferase</shortName>
    </alternativeName>
</protein>
<dbReference type="NCBIfam" id="TIGR00482">
    <property type="entry name" value="nicotinate (nicotinamide) nucleotide adenylyltransferase"/>
    <property type="match status" value="1"/>
</dbReference>
<dbReference type="Pfam" id="PF01966">
    <property type="entry name" value="HD"/>
    <property type="match status" value="1"/>
</dbReference>
<organism evidence="16 17">
    <name type="scientific">Flavonifractor plautii 1_3_50AFAA</name>
    <dbReference type="NCBI Taxonomy" id="742738"/>
    <lineage>
        <taxon>Bacteria</taxon>
        <taxon>Bacillati</taxon>
        <taxon>Bacillota</taxon>
        <taxon>Clostridia</taxon>
        <taxon>Eubacteriales</taxon>
        <taxon>Oscillospiraceae</taxon>
        <taxon>Flavonifractor</taxon>
    </lineage>
</organism>
<dbReference type="GO" id="GO:0008803">
    <property type="term" value="F:bis(5'-nucleosyl)-tetraphosphatase (symmetrical) activity"/>
    <property type="evidence" value="ECO:0007669"/>
    <property type="project" value="UniProtKB-EC"/>
</dbReference>
<comment type="similarity">
    <text evidence="14">Belongs to the NadD family.</text>
</comment>
<evidence type="ECO:0000256" key="1">
    <source>
        <dbReference type="ARBA" id="ARBA00002324"/>
    </source>
</evidence>
<dbReference type="SMART" id="SM00471">
    <property type="entry name" value="HDc"/>
    <property type="match status" value="1"/>
</dbReference>
<evidence type="ECO:0000256" key="4">
    <source>
        <dbReference type="ARBA" id="ARBA00022679"/>
    </source>
</evidence>
<evidence type="ECO:0000256" key="12">
    <source>
        <dbReference type="ARBA" id="ARBA00048721"/>
    </source>
</evidence>
<keyword evidence="6" id="KW-0479">Metal-binding</keyword>
<accession>A0A096B6A4</accession>
<dbReference type="InterPro" id="IPR005249">
    <property type="entry name" value="YqeK"/>
</dbReference>
<comment type="catalytic activity">
    <reaction evidence="12 14">
        <text>nicotinate beta-D-ribonucleotide + ATP + H(+) = deamido-NAD(+) + diphosphate</text>
        <dbReference type="Rhea" id="RHEA:22860"/>
        <dbReference type="ChEBI" id="CHEBI:15378"/>
        <dbReference type="ChEBI" id="CHEBI:30616"/>
        <dbReference type="ChEBI" id="CHEBI:33019"/>
        <dbReference type="ChEBI" id="CHEBI:57502"/>
        <dbReference type="ChEBI" id="CHEBI:58437"/>
        <dbReference type="EC" id="2.7.7.18"/>
    </reaction>
</comment>
<name>A0A096B6A4_FLAPL</name>
<proteinExistence type="inferred from homology"/>
<evidence type="ECO:0000256" key="11">
    <source>
        <dbReference type="ARBA" id="ARBA00023027"/>
    </source>
</evidence>
<dbReference type="SUPFAM" id="SSF52374">
    <property type="entry name" value="Nucleotidylyl transferase"/>
    <property type="match status" value="1"/>
</dbReference>
<keyword evidence="8" id="KW-0378">Hydrolase</keyword>
<keyword evidence="5 14" id="KW-0548">Nucleotidyltransferase</keyword>
<dbReference type="Pfam" id="PF01467">
    <property type="entry name" value="CTP_transf_like"/>
    <property type="match status" value="1"/>
</dbReference>
<dbReference type="GO" id="GO:0009435">
    <property type="term" value="P:NAD+ biosynthetic process"/>
    <property type="evidence" value="ECO:0007669"/>
    <property type="project" value="UniProtKB-UniRule"/>
</dbReference>
<dbReference type="eggNOG" id="COG1057">
    <property type="taxonomic scope" value="Bacteria"/>
</dbReference>
<dbReference type="Gene3D" id="1.10.3210.10">
    <property type="entry name" value="Hypothetical protein af1432"/>
    <property type="match status" value="1"/>
</dbReference>
<dbReference type="eggNOG" id="COG1713">
    <property type="taxonomic scope" value="Bacteria"/>
</dbReference>
<evidence type="ECO:0000313" key="17">
    <source>
        <dbReference type="Proteomes" id="UP000029585"/>
    </source>
</evidence>
<sequence>MKLGIYGGTFNPPHLGHLTSARLALDALGLDELQFVPAALPPHKRLPPDAPGPEARLEMVELAADGLLLPGRVSVSDMELSRPGKSYTADTLEQLHAQNPGAELWLMMGTDMFLTLQNWREPERITALAGICAFARTQADCGELLTIQAEYLRKTFGAKVCVLQLPQVVDVSSTRLRELLARGEGWEYLPPAVYGYILRHGLYGAGRDLKRLPDRELRACSYSMIRAKRIAHVKGTEEEAVRLARRWGADEEHARRAAILHDCTKYLELDEQLQLCAKYGIVLDELEQQAVKLLHSKTGACVARHVYGVSDDIYEAIFWHTTGKAAMTLLEKLLYIADYMEPTRDFPGVERLRALAYEDLDAAVLLGCEMSIQEMAERGLPVHPNTVKARDWLRSKTKGTSD</sequence>
<dbReference type="GO" id="GO:0005524">
    <property type="term" value="F:ATP binding"/>
    <property type="evidence" value="ECO:0007669"/>
    <property type="project" value="UniProtKB-KW"/>
</dbReference>
<dbReference type="CDD" id="cd00077">
    <property type="entry name" value="HDc"/>
    <property type="match status" value="1"/>
</dbReference>
<reference evidence="16 17" key="1">
    <citation type="submission" date="2011-08" db="EMBL/GenBank/DDBJ databases">
        <title>The Genome Sequence of Clostridium orbiscindens 1_3_50AFAA.</title>
        <authorList>
            <consortium name="The Broad Institute Genome Sequencing Platform"/>
            <person name="Earl A."/>
            <person name="Ward D."/>
            <person name="Feldgarden M."/>
            <person name="Gevers D."/>
            <person name="Daigneault M."/>
            <person name="Strauss J."/>
            <person name="Allen-Vercoe E."/>
            <person name="Young S.K."/>
            <person name="Zeng Q."/>
            <person name="Gargeya S."/>
            <person name="Fitzgerald M."/>
            <person name="Haas B."/>
            <person name="Abouelleil A."/>
            <person name="Alvarado L."/>
            <person name="Arachchi H.M."/>
            <person name="Berlin A."/>
            <person name="Brown A."/>
            <person name="Chapman S.B."/>
            <person name="Chen Z."/>
            <person name="Dunbar C."/>
            <person name="Freedman E."/>
            <person name="Gearin G."/>
            <person name="Gellesch M."/>
            <person name="Goldberg J."/>
            <person name="Griggs A."/>
            <person name="Gujja S."/>
            <person name="Heiman D."/>
            <person name="Howarth C."/>
            <person name="Larson L."/>
            <person name="Lui A."/>
            <person name="MacDonald P.J.P."/>
            <person name="Montmayeur A."/>
            <person name="Murphy C."/>
            <person name="Neiman D."/>
            <person name="Pearson M."/>
            <person name="Priest M."/>
            <person name="Roberts A."/>
            <person name="Saif S."/>
            <person name="Shea T."/>
            <person name="Shenoy N."/>
            <person name="Sisk P."/>
            <person name="Stolte C."/>
            <person name="Sykes S."/>
            <person name="Wortman J."/>
            <person name="Nusbaum C."/>
            <person name="Birren B."/>
        </authorList>
    </citation>
    <scope>NUCLEOTIDE SEQUENCE [LARGE SCALE GENOMIC DNA]</scope>
    <source>
        <strain evidence="16 17">1_3_50AFAA</strain>
    </source>
</reference>
<evidence type="ECO:0000259" key="15">
    <source>
        <dbReference type="SMART" id="SM00471"/>
    </source>
</evidence>
<dbReference type="Proteomes" id="UP000029585">
    <property type="component" value="Unassembled WGS sequence"/>
</dbReference>
<dbReference type="EC" id="2.7.7.18" evidence="14"/>
<dbReference type="GO" id="GO:0046872">
    <property type="term" value="F:metal ion binding"/>
    <property type="evidence" value="ECO:0007669"/>
    <property type="project" value="UniProtKB-KW"/>
</dbReference>
<dbReference type="AlphaFoldDB" id="A0A096B6A4"/>